<dbReference type="EC" id="3.2.1.17" evidence="6"/>
<name>A0A1V8P4E2_CITBR</name>
<dbReference type="InterPro" id="IPR023347">
    <property type="entry name" value="Lysozyme_dom_sf"/>
</dbReference>
<dbReference type="Pfam" id="PF00959">
    <property type="entry name" value="Phage_lysozyme"/>
    <property type="match status" value="1"/>
</dbReference>
<keyword evidence="5 6" id="KW-0326">Glycosidase</keyword>
<evidence type="ECO:0000313" key="8">
    <source>
        <dbReference type="Proteomes" id="UP000192573"/>
    </source>
</evidence>
<dbReference type="RefSeq" id="WP_080858620.1">
    <property type="nucleotide sequence ID" value="NZ_CP077405.1"/>
</dbReference>
<organism evidence="7 8">
    <name type="scientific">Citrobacter braakii</name>
    <dbReference type="NCBI Taxonomy" id="57706"/>
    <lineage>
        <taxon>Bacteria</taxon>
        <taxon>Pseudomonadati</taxon>
        <taxon>Pseudomonadota</taxon>
        <taxon>Gammaproteobacteria</taxon>
        <taxon>Enterobacterales</taxon>
        <taxon>Enterobacteriaceae</taxon>
        <taxon>Citrobacter</taxon>
        <taxon>Citrobacter freundii complex</taxon>
    </lineage>
</organism>
<comment type="similarity">
    <text evidence="6">Belongs to the glycosyl hydrolase 24 family.</text>
</comment>
<dbReference type="Gene3D" id="1.10.530.40">
    <property type="match status" value="1"/>
</dbReference>
<proteinExistence type="inferred from homology"/>
<reference evidence="7 8" key="1">
    <citation type="submission" date="2017-03" db="EMBL/GenBank/DDBJ databases">
        <authorList>
            <person name="Afonso C.L."/>
            <person name="Miller P.J."/>
            <person name="Scott M.A."/>
            <person name="Spackman E."/>
            <person name="Goraichik I."/>
            <person name="Dimitrov K.M."/>
            <person name="Suarez D.L."/>
            <person name="Swayne D.E."/>
        </authorList>
    </citation>
    <scope>NUCLEOTIDE SEQUENCE [LARGE SCALE GENOMIC DNA]</scope>
    <source>
        <strain evidence="7 8">ATCC 51113</strain>
    </source>
</reference>
<dbReference type="CDD" id="cd16900">
    <property type="entry name" value="endolysin_R21-like"/>
    <property type="match status" value="1"/>
</dbReference>
<keyword evidence="2 6" id="KW-0929">Antimicrobial</keyword>
<dbReference type="InterPro" id="IPR023346">
    <property type="entry name" value="Lysozyme-like_dom_sf"/>
</dbReference>
<dbReference type="AlphaFoldDB" id="A0A1V8P4E2"/>
<dbReference type="PANTHER" id="PTHR38107">
    <property type="match status" value="1"/>
</dbReference>
<dbReference type="GO" id="GO:0031640">
    <property type="term" value="P:killing of cells of another organism"/>
    <property type="evidence" value="ECO:0007669"/>
    <property type="project" value="UniProtKB-KW"/>
</dbReference>
<dbReference type="GO" id="GO:0003796">
    <property type="term" value="F:lysozyme activity"/>
    <property type="evidence" value="ECO:0007669"/>
    <property type="project" value="UniProtKB-EC"/>
</dbReference>
<evidence type="ECO:0000256" key="3">
    <source>
        <dbReference type="ARBA" id="ARBA00022638"/>
    </source>
</evidence>
<dbReference type="GO" id="GO:0016998">
    <property type="term" value="P:cell wall macromolecule catabolic process"/>
    <property type="evidence" value="ECO:0007669"/>
    <property type="project" value="InterPro"/>
</dbReference>
<accession>A0A1V8P4E2</accession>
<sequence>MPKLPPALRKKLIALVLAGAGTVGIATSYTAYWEGKSNATYIDPTGTPTICYGHTGPDVKPGMVKTDAECLALLKQDMSWAFAAVQRYVKVPLTQGQTVALASWVFWAGETNFRNSTLLRLINEGKMPASCGQYIRWIYSKGQKLPGLEARRSADEWLCRYDLPQS</sequence>
<keyword evidence="4 6" id="KW-0378">Hydrolase</keyword>
<dbReference type="SUPFAM" id="SSF53955">
    <property type="entry name" value="Lysozyme-like"/>
    <property type="match status" value="1"/>
</dbReference>
<comment type="catalytic activity">
    <reaction evidence="1 6">
        <text>Hydrolysis of (1-&gt;4)-beta-linkages between N-acetylmuramic acid and N-acetyl-D-glucosamine residues in a peptidoglycan and between N-acetyl-D-glucosamine residues in chitodextrins.</text>
        <dbReference type="EC" id="3.2.1.17"/>
    </reaction>
</comment>
<evidence type="ECO:0000256" key="4">
    <source>
        <dbReference type="ARBA" id="ARBA00022801"/>
    </source>
</evidence>
<dbReference type="EMBL" id="NAEW01000001">
    <property type="protein sequence ID" value="OQM43556.1"/>
    <property type="molecule type" value="Genomic_DNA"/>
</dbReference>
<dbReference type="PANTHER" id="PTHR38107:SF3">
    <property type="entry name" value="LYSOZYME RRRD-RELATED"/>
    <property type="match status" value="1"/>
</dbReference>
<dbReference type="GO" id="GO:0042742">
    <property type="term" value="P:defense response to bacterium"/>
    <property type="evidence" value="ECO:0007669"/>
    <property type="project" value="UniProtKB-KW"/>
</dbReference>
<dbReference type="InterPro" id="IPR034690">
    <property type="entry name" value="Endolysin_T4_type"/>
</dbReference>
<evidence type="ECO:0000256" key="2">
    <source>
        <dbReference type="ARBA" id="ARBA00022529"/>
    </source>
</evidence>
<evidence type="ECO:0000256" key="5">
    <source>
        <dbReference type="ARBA" id="ARBA00023295"/>
    </source>
</evidence>
<evidence type="ECO:0000313" key="7">
    <source>
        <dbReference type="EMBL" id="OQM43556.1"/>
    </source>
</evidence>
<dbReference type="InterPro" id="IPR051018">
    <property type="entry name" value="Bacteriophage_GH24"/>
</dbReference>
<evidence type="ECO:0000256" key="6">
    <source>
        <dbReference type="RuleBase" id="RU003788"/>
    </source>
</evidence>
<gene>
    <name evidence="7" type="ORF">BZK42_01315</name>
</gene>
<evidence type="ECO:0000256" key="1">
    <source>
        <dbReference type="ARBA" id="ARBA00000632"/>
    </source>
</evidence>
<dbReference type="HAMAP" id="MF_04110">
    <property type="entry name" value="ENDOLYSIN_T4"/>
    <property type="match status" value="1"/>
</dbReference>
<dbReference type="Proteomes" id="UP000192573">
    <property type="component" value="Unassembled WGS sequence"/>
</dbReference>
<keyword evidence="3 6" id="KW-0081">Bacteriolytic enzyme</keyword>
<dbReference type="GO" id="GO:0009253">
    <property type="term" value="P:peptidoglycan catabolic process"/>
    <property type="evidence" value="ECO:0007669"/>
    <property type="project" value="InterPro"/>
</dbReference>
<comment type="caution">
    <text evidence="7">The sequence shown here is derived from an EMBL/GenBank/DDBJ whole genome shotgun (WGS) entry which is preliminary data.</text>
</comment>
<dbReference type="InterPro" id="IPR002196">
    <property type="entry name" value="Glyco_hydro_24"/>
</dbReference>
<protein>
    <recommendedName>
        <fullName evidence="6">Lysozyme</fullName>
        <ecNumber evidence="6">3.2.1.17</ecNumber>
    </recommendedName>
</protein>